<dbReference type="SMART" id="SM00032">
    <property type="entry name" value="CCP"/>
    <property type="match status" value="8"/>
</dbReference>
<keyword evidence="3" id="KW-1015">Disulfide bond</keyword>
<gene>
    <name evidence="7" type="ORF">BQ4739_LOCUS7017</name>
</gene>
<protein>
    <recommendedName>
        <fullName evidence="9">Tandem-95 repeat protein</fullName>
    </recommendedName>
</protein>
<dbReference type="GO" id="GO:0030246">
    <property type="term" value="F:carbohydrate binding"/>
    <property type="evidence" value="ECO:0007669"/>
    <property type="project" value="UniProtKB-KW"/>
</dbReference>
<evidence type="ECO:0008006" key="9">
    <source>
        <dbReference type="Google" id="ProtNLM"/>
    </source>
</evidence>
<evidence type="ECO:0000256" key="2">
    <source>
        <dbReference type="ARBA" id="ARBA00022734"/>
    </source>
</evidence>
<dbReference type="Pfam" id="PF00139">
    <property type="entry name" value="Lectin_legB"/>
    <property type="match status" value="1"/>
</dbReference>
<evidence type="ECO:0000256" key="1">
    <source>
        <dbReference type="ARBA" id="ARBA00007606"/>
    </source>
</evidence>
<dbReference type="InterPro" id="IPR000436">
    <property type="entry name" value="Sushi_SCR_CCP_dom"/>
</dbReference>
<dbReference type="Gene3D" id="2.60.120.200">
    <property type="match status" value="1"/>
</dbReference>
<comment type="similarity">
    <text evidence="1">Belongs to the leguminous lectin family.</text>
</comment>
<dbReference type="PANTHER" id="PTHR32401:SF48">
    <property type="entry name" value="LEGUME LECTIN DOMAIN-CONTAINING PROTEIN"/>
    <property type="match status" value="1"/>
</dbReference>
<evidence type="ECO:0000313" key="8">
    <source>
        <dbReference type="Proteomes" id="UP000256970"/>
    </source>
</evidence>
<reference evidence="7 8" key="1">
    <citation type="submission" date="2016-10" db="EMBL/GenBank/DDBJ databases">
        <authorList>
            <person name="Cai Z."/>
        </authorList>
    </citation>
    <scope>NUCLEOTIDE SEQUENCE [LARGE SCALE GENOMIC DNA]</scope>
</reference>
<dbReference type="Gene3D" id="2.60.40.3440">
    <property type="match status" value="3"/>
</dbReference>
<dbReference type="STRING" id="3088.A0A383VP03"/>
<dbReference type="EMBL" id="FNXT01000722">
    <property type="protein sequence ID" value="SZX66620.1"/>
    <property type="molecule type" value="Genomic_DNA"/>
</dbReference>
<dbReference type="InterPro" id="IPR002126">
    <property type="entry name" value="Cadherin-like_dom"/>
</dbReference>
<dbReference type="InterPro" id="IPR001220">
    <property type="entry name" value="Legume_lectin_dom"/>
</dbReference>
<dbReference type="SUPFAM" id="SSF49899">
    <property type="entry name" value="Concanavalin A-like lectins/glucanases"/>
    <property type="match status" value="1"/>
</dbReference>
<dbReference type="GO" id="GO:0016020">
    <property type="term" value="C:membrane"/>
    <property type="evidence" value="ECO:0007669"/>
    <property type="project" value="InterPro"/>
</dbReference>
<dbReference type="GO" id="GO:0007156">
    <property type="term" value="P:homophilic cell adhesion via plasma membrane adhesion molecules"/>
    <property type="evidence" value="ECO:0007669"/>
    <property type="project" value="InterPro"/>
</dbReference>
<proteinExistence type="inferred from homology"/>
<dbReference type="Proteomes" id="UP000256970">
    <property type="component" value="Unassembled WGS sequence"/>
</dbReference>
<dbReference type="GO" id="GO:0005509">
    <property type="term" value="F:calcium ion binding"/>
    <property type="evidence" value="ECO:0007669"/>
    <property type="project" value="InterPro"/>
</dbReference>
<sequence length="1713" mass="172437">MAHQVLLMAVVILACQAMLAAGAAGNPGMGAEAAAPVAATSTAASACLAAPFEGEATDTINCFAQPPSASGSYPHGVVCQANCAGAAAAARKVTATCDDGSWVMLDGPCSTPRSGCYKLPWAGLLGIVPYSDSVISGGKLTPYGPHANGTVIIARCDTGNPPRNVSVTCKNGKWLADSLCRAPDATCFGKPFKPERMRSSSCSTATLTAGGNAYVNGTVCTGLCAIAARSLTSAFVDGAWKMLDGICQSILAACYSSPFAGDPAAERGSITITSGGKLVQQGPWARGTVATSVCEGVSPARAVASNCQRGLWTLNATCSGACVTAPSLDGMQPITCNTSGPYPNQTRCSMSCTACNGLPGVNIGWMGCSKPVNRQGSFKEGTTCSGLCVGSSSGNVTASGVGGSWRMDGACSAAAAPGLACANPPSLDVSVSSWRNCSTGVSPSGSYCIGSCTSGVGALVAVCGNGTYTLTGGCGSSGAPVTCPSQLLTSKPGFIWPDYCSSGSRAAGQVCLGSCKDGYQSTGDVYAVCNGNGVFDFIADCVGTKCRNPPDSGSGSISWPGCSAFNSTTDSGERCTGSCSNGYLGGIVAVCKSGVFETIGSCSSPVTCANPPTTTPGFVWLCSGVSSSVGQVCSGSCAAGYTQAGTISATCGRLGAYQVTGSCNPNSCPNPPNNDATLSWGACASPTTATASSSSCVASCVSGYAGSKVARCENGAWSIVGNACTGPITCRNPPHSLPGYDWGSCTSGTASPGATCTATCAPGYDSAGGPATANCDVAGAYQIAGGTCTGRSCTNPPNTDATLDWGACATSGTTTASSSSCVASCVSGYAGSKVARCENGAWSIVGNACTGPITCRNPPHSLPGYDWGSCSSAGTASPGATCTATCAPGYSLSGGAISASCDATGAYQIIGRTCMAQGCSNPPNNDATLNWGACATAGTTTSSSISCVASCVSGYAGSKVTRCENGAWSIVGNACTGPITCRNPPNNLPGYNWGSCSSGTATPQTSCTATCKAGFNASGAQISATCNQAGAYQVTGGSCTGQSCASPPTTVAGYDWFACSAASYASGTSCSGSCISPTYSGTSISAQCFGGQWSVLGSCASNAPTAAALSKQTAEDTPVEIDLAGLVSDPDVGDSLVLSIARLPSHGVIAERPRASGTGTTWWYTPEANYYGTDSFLYRVTDGSGATNVAQVDLTITPVNDRPTANAVAATTNEDIPVTINVLSSVFDVDTQDVLSFAIVTGRGPAHGFLTLTSTPGIWLYTPDLNYDGGDSFVYQVTDSGSGSLSATNTVTLTVNPVKDPPILNPSPPIIPVGLAFVIDLLAGVTDPDGDSFSISNTVWSAAQGTVQQLDSRKVLYKPSNPAFAGPDSFQYQVTDATGAATTGVVSLSVLAGVPGNNAPSIGTYFSTTNQGMALLIDLVGGFTDADNELLDAIILTNPDHGTLQASGSKWIYLPATGYTGNDRFLWIAKDPRGAVSGIVVAALTVRPVQVENYSCLSSASLQKNGDAAYDGCEMVLTQSSAQAGSVFRYAAINVAYGFSVSFSFKITEIAAAGCSGDGLAFLMQATGPSALGANGLYMGYQTATGSPFTNNKVVAVEVDTYRNTNVRGNNIYDDSTAPALQVTVDLIEQARCGVSPVQPAGQPAAKHVWVDYAAEVLSIYYSDTQTKPSSPCTSLPLNLAAYFPTPNVFFGFSSGTGGCYDDHRITGMQIIY</sequence>
<dbReference type="PROSITE" id="PS50923">
    <property type="entry name" value="SUSHI"/>
    <property type="match status" value="1"/>
</dbReference>
<dbReference type="CDD" id="cd01951">
    <property type="entry name" value="lectin_L-type"/>
    <property type="match status" value="1"/>
</dbReference>
<dbReference type="InterPro" id="IPR013320">
    <property type="entry name" value="ConA-like_dom_sf"/>
</dbReference>
<evidence type="ECO:0000313" key="7">
    <source>
        <dbReference type="EMBL" id="SZX66620.1"/>
    </source>
</evidence>
<dbReference type="Pfam" id="PF17963">
    <property type="entry name" value="Big_9"/>
    <property type="match status" value="4"/>
</dbReference>
<dbReference type="Gene3D" id="2.60.40.2810">
    <property type="match status" value="1"/>
</dbReference>
<organism evidence="7 8">
    <name type="scientific">Tetradesmus obliquus</name>
    <name type="common">Green alga</name>
    <name type="synonym">Acutodesmus obliquus</name>
    <dbReference type="NCBI Taxonomy" id="3088"/>
    <lineage>
        <taxon>Eukaryota</taxon>
        <taxon>Viridiplantae</taxon>
        <taxon>Chlorophyta</taxon>
        <taxon>core chlorophytes</taxon>
        <taxon>Chlorophyceae</taxon>
        <taxon>CS clade</taxon>
        <taxon>Sphaeropleales</taxon>
        <taxon>Scenedesmaceae</taxon>
        <taxon>Tetradesmus</taxon>
    </lineage>
</organism>
<keyword evidence="2" id="KW-0430">Lectin</keyword>
<accession>A0A383VP03</accession>
<keyword evidence="8" id="KW-1185">Reference proteome</keyword>
<evidence type="ECO:0000259" key="5">
    <source>
        <dbReference type="PROSITE" id="PS50268"/>
    </source>
</evidence>
<name>A0A383VP03_TETOB</name>
<evidence type="ECO:0000256" key="4">
    <source>
        <dbReference type="SAM" id="SignalP"/>
    </source>
</evidence>
<dbReference type="PROSITE" id="PS50268">
    <property type="entry name" value="CADHERIN_2"/>
    <property type="match status" value="1"/>
</dbReference>
<evidence type="ECO:0000259" key="6">
    <source>
        <dbReference type="PROSITE" id="PS50923"/>
    </source>
</evidence>
<feature type="domain" description="Cadherin" evidence="5">
    <location>
        <begin position="1204"/>
        <end position="1311"/>
    </location>
</feature>
<dbReference type="InterPro" id="IPR050258">
    <property type="entry name" value="Leguminous_Lectin"/>
</dbReference>
<feature type="domain" description="Sushi" evidence="6">
    <location>
        <begin position="853"/>
        <end position="916"/>
    </location>
</feature>
<keyword evidence="4" id="KW-0732">Signal</keyword>
<feature type="signal peptide" evidence="4">
    <location>
        <begin position="1"/>
        <end position="25"/>
    </location>
</feature>
<evidence type="ECO:0000256" key="3">
    <source>
        <dbReference type="ARBA" id="ARBA00023157"/>
    </source>
</evidence>
<feature type="chain" id="PRO_5016996102" description="Tandem-95 repeat protein" evidence="4">
    <location>
        <begin position="26"/>
        <end position="1713"/>
    </location>
</feature>
<dbReference type="PANTHER" id="PTHR32401">
    <property type="entry name" value="CONCANAVALIN A-LIKE LECTIN FAMILY PROTEIN"/>
    <property type="match status" value="1"/>
</dbReference>
<dbReference type="NCBIfam" id="NF012211">
    <property type="entry name" value="tand_rpt_95"/>
    <property type="match status" value="3"/>
</dbReference>
<dbReference type="InterPro" id="IPR056573">
    <property type="entry name" value="Lectin_L-type_dom"/>
</dbReference>